<protein>
    <submittedName>
        <fullName evidence="1">Uncharacterized protein</fullName>
    </submittedName>
</protein>
<gene>
    <name evidence="1" type="ORF">EB796_016581</name>
</gene>
<accession>A0A7J7JFK5</accession>
<evidence type="ECO:0000313" key="1">
    <source>
        <dbReference type="EMBL" id="KAF6025102.1"/>
    </source>
</evidence>
<dbReference type="InterPro" id="IPR000884">
    <property type="entry name" value="TSP1_rpt"/>
</dbReference>
<dbReference type="EMBL" id="VXIV02002496">
    <property type="protein sequence ID" value="KAF6025102.1"/>
    <property type="molecule type" value="Genomic_DNA"/>
</dbReference>
<dbReference type="SUPFAM" id="SSF82895">
    <property type="entry name" value="TSP-1 type 1 repeat"/>
    <property type="match status" value="1"/>
</dbReference>
<comment type="caution">
    <text evidence="1">The sequence shown here is derived from an EMBL/GenBank/DDBJ whole genome shotgun (WGS) entry which is preliminary data.</text>
</comment>
<dbReference type="Pfam" id="PF00090">
    <property type="entry name" value="TSP_1"/>
    <property type="match status" value="1"/>
</dbReference>
<dbReference type="InterPro" id="IPR036383">
    <property type="entry name" value="TSP1_rpt_sf"/>
</dbReference>
<organism evidence="1 2">
    <name type="scientific">Bugula neritina</name>
    <name type="common">Brown bryozoan</name>
    <name type="synonym">Sertularia neritina</name>
    <dbReference type="NCBI Taxonomy" id="10212"/>
    <lineage>
        <taxon>Eukaryota</taxon>
        <taxon>Metazoa</taxon>
        <taxon>Spiralia</taxon>
        <taxon>Lophotrochozoa</taxon>
        <taxon>Bryozoa</taxon>
        <taxon>Gymnolaemata</taxon>
        <taxon>Cheilostomatida</taxon>
        <taxon>Flustrina</taxon>
        <taxon>Buguloidea</taxon>
        <taxon>Bugulidae</taxon>
        <taxon>Bugula</taxon>
    </lineage>
</organism>
<keyword evidence="2" id="KW-1185">Reference proteome</keyword>
<evidence type="ECO:0000313" key="2">
    <source>
        <dbReference type="Proteomes" id="UP000593567"/>
    </source>
</evidence>
<dbReference type="AlphaFoldDB" id="A0A7J7JFK5"/>
<reference evidence="1" key="1">
    <citation type="submission" date="2020-06" db="EMBL/GenBank/DDBJ databases">
        <title>Draft genome of Bugula neritina, a colonial animal packing powerful symbionts and potential medicines.</title>
        <authorList>
            <person name="Rayko M."/>
        </authorList>
    </citation>
    <scope>NUCLEOTIDE SEQUENCE [LARGE SCALE GENOMIC DNA]</scope>
    <source>
        <strain evidence="1">Kwan_BN1</strain>
    </source>
</reference>
<dbReference type="SMART" id="SM00209">
    <property type="entry name" value="TSP1"/>
    <property type="match status" value="1"/>
</dbReference>
<dbReference type="Proteomes" id="UP000593567">
    <property type="component" value="Unassembled WGS sequence"/>
</dbReference>
<dbReference type="OrthoDB" id="6057617at2759"/>
<name>A0A7J7JFK5_BUGNE</name>
<proteinExistence type="predicted"/>
<dbReference type="PROSITE" id="PS50092">
    <property type="entry name" value="TSP1"/>
    <property type="match status" value="1"/>
</dbReference>
<dbReference type="Gene3D" id="2.20.100.10">
    <property type="entry name" value="Thrombospondin type-1 (TSP1) repeat"/>
    <property type="match status" value="1"/>
</dbReference>
<sequence length="249" mass="28314">MHRQPSNSKEIYTSIDYENDVIKQLFTCYVGFSSPLNTDDVSKVFIHRTCELGVWKPNYEIDCVPNIGCGGLWMTLNPNPPGSGNKKCYLLTRGRGHYWQELFDINSLLNFTFRPMQSQDASAERTKFQLCLRSSPSSVYKYHCEGAAAQFKTEACLNDICKSVLSGWSEWTACNVPCGQGTQSRFRIVNGESIRSNHAYDRRQCNKTCDFGDVRSVNLKIWKETYPNLVNDLDTLLNNACASKMLIHC</sequence>